<reference evidence="2 3" key="1">
    <citation type="submission" date="2014-04" db="EMBL/GenBank/DDBJ databases">
        <authorList>
            <consortium name="DOE Joint Genome Institute"/>
            <person name="Kuo A."/>
            <person name="Kohler A."/>
            <person name="Costa M.D."/>
            <person name="Nagy L.G."/>
            <person name="Floudas D."/>
            <person name="Copeland A."/>
            <person name="Barry K.W."/>
            <person name="Cichocki N."/>
            <person name="Veneault-Fourrey C."/>
            <person name="LaButti K."/>
            <person name="Lindquist E.A."/>
            <person name="Lipzen A."/>
            <person name="Lundell T."/>
            <person name="Morin E."/>
            <person name="Murat C."/>
            <person name="Sun H."/>
            <person name="Tunlid A."/>
            <person name="Henrissat B."/>
            <person name="Grigoriev I.V."/>
            <person name="Hibbett D.S."/>
            <person name="Martin F."/>
            <person name="Nordberg H.P."/>
            <person name="Cantor M.N."/>
            <person name="Hua S.X."/>
        </authorList>
    </citation>
    <scope>NUCLEOTIDE SEQUENCE [LARGE SCALE GENOMIC DNA]</scope>
    <source>
        <strain evidence="2 3">441</strain>
    </source>
</reference>
<feature type="region of interest" description="Disordered" evidence="1">
    <location>
        <begin position="110"/>
        <end position="134"/>
    </location>
</feature>
<evidence type="ECO:0000313" key="3">
    <source>
        <dbReference type="Proteomes" id="UP000054018"/>
    </source>
</evidence>
<proteinExistence type="predicted"/>
<evidence type="ECO:0000256" key="1">
    <source>
        <dbReference type="SAM" id="MobiDB-lite"/>
    </source>
</evidence>
<dbReference type="Proteomes" id="UP000054018">
    <property type="component" value="Unassembled WGS sequence"/>
</dbReference>
<organism evidence="2 3">
    <name type="scientific">Pisolithus microcarpus 441</name>
    <dbReference type="NCBI Taxonomy" id="765257"/>
    <lineage>
        <taxon>Eukaryota</taxon>
        <taxon>Fungi</taxon>
        <taxon>Dikarya</taxon>
        <taxon>Basidiomycota</taxon>
        <taxon>Agaricomycotina</taxon>
        <taxon>Agaricomycetes</taxon>
        <taxon>Agaricomycetidae</taxon>
        <taxon>Boletales</taxon>
        <taxon>Sclerodermatineae</taxon>
        <taxon>Pisolithaceae</taxon>
        <taxon>Pisolithus</taxon>
    </lineage>
</organism>
<sequence length="186" mass="20357">MTTYPTQYPTAVAEVAIAAQLERLRVTEALAARGSVVVRLEDAYTSVRQKSAIKSRLERELEILRRSSTPSSMNPSVLQDGRCIDSCPGAEDQTDDEKGINSAGHVREVHPVRSDSPSSRVRITTPPKTTYLGGHAARTSRASDKLVPIVNDDLKEKVSGYMRLTDGMFPHPRPDCNVIALIGGWN</sequence>
<dbReference type="AlphaFoldDB" id="A0A0C9ZQA9"/>
<protein>
    <submittedName>
        <fullName evidence="2">Uncharacterized protein</fullName>
    </submittedName>
</protein>
<keyword evidence="3" id="KW-1185">Reference proteome</keyword>
<name>A0A0C9ZQA9_9AGAM</name>
<accession>A0A0C9ZQA9</accession>
<reference evidence="3" key="2">
    <citation type="submission" date="2015-01" db="EMBL/GenBank/DDBJ databases">
        <title>Evolutionary Origins and Diversification of the Mycorrhizal Mutualists.</title>
        <authorList>
            <consortium name="DOE Joint Genome Institute"/>
            <consortium name="Mycorrhizal Genomics Consortium"/>
            <person name="Kohler A."/>
            <person name="Kuo A."/>
            <person name="Nagy L.G."/>
            <person name="Floudas D."/>
            <person name="Copeland A."/>
            <person name="Barry K.W."/>
            <person name="Cichocki N."/>
            <person name="Veneault-Fourrey C."/>
            <person name="LaButti K."/>
            <person name="Lindquist E.A."/>
            <person name="Lipzen A."/>
            <person name="Lundell T."/>
            <person name="Morin E."/>
            <person name="Murat C."/>
            <person name="Riley R."/>
            <person name="Ohm R."/>
            <person name="Sun H."/>
            <person name="Tunlid A."/>
            <person name="Henrissat B."/>
            <person name="Grigoriev I.V."/>
            <person name="Hibbett D.S."/>
            <person name="Martin F."/>
        </authorList>
    </citation>
    <scope>NUCLEOTIDE SEQUENCE [LARGE SCALE GENOMIC DNA]</scope>
    <source>
        <strain evidence="3">441</strain>
    </source>
</reference>
<dbReference type="OrthoDB" id="2703079at2759"/>
<dbReference type="EMBL" id="KN833716">
    <property type="protein sequence ID" value="KIK24472.1"/>
    <property type="molecule type" value="Genomic_DNA"/>
</dbReference>
<evidence type="ECO:0000313" key="2">
    <source>
        <dbReference type="EMBL" id="KIK24472.1"/>
    </source>
</evidence>
<dbReference type="HOGENOM" id="CLU_1454967_0_0_1"/>
<gene>
    <name evidence="2" type="ORF">PISMIDRAFT_410393</name>
</gene>